<dbReference type="EMBL" id="CADCVW010000073">
    <property type="protein sequence ID" value="CAA9508241.1"/>
    <property type="molecule type" value="Genomic_DNA"/>
</dbReference>
<organism evidence="1">
    <name type="scientific">uncultured Sphingomonadaceae bacterium</name>
    <dbReference type="NCBI Taxonomy" id="169976"/>
    <lineage>
        <taxon>Bacteria</taxon>
        <taxon>Pseudomonadati</taxon>
        <taxon>Pseudomonadota</taxon>
        <taxon>Alphaproteobacteria</taxon>
        <taxon>Sphingomonadales</taxon>
        <taxon>Sphingomonadaceae</taxon>
        <taxon>environmental samples</taxon>
    </lineage>
</organism>
<dbReference type="AlphaFoldDB" id="A0A6J4SY58"/>
<evidence type="ECO:0000313" key="1">
    <source>
        <dbReference type="EMBL" id="CAA9508241.1"/>
    </source>
</evidence>
<name>A0A6J4SY58_9SPHN</name>
<gene>
    <name evidence="1" type="ORF">AVDCRST_MAG39-1839</name>
</gene>
<dbReference type="Pfam" id="PF10983">
    <property type="entry name" value="DUF2793"/>
    <property type="match status" value="1"/>
</dbReference>
<proteinExistence type="predicted"/>
<sequence length="67" mass="6848">MTGDQSVRLELPLLAPGQAQKEIYHNEALLLLIDGLLQAAAVGVADAPPAAPQAGECWLVGTAPTGD</sequence>
<accession>A0A6J4SY58</accession>
<protein>
    <submittedName>
        <fullName evidence="1">Uncharacterized protein</fullName>
    </submittedName>
</protein>
<reference evidence="1" key="1">
    <citation type="submission" date="2020-02" db="EMBL/GenBank/DDBJ databases">
        <authorList>
            <person name="Meier V. D."/>
        </authorList>
    </citation>
    <scope>NUCLEOTIDE SEQUENCE</scope>
    <source>
        <strain evidence="1">AVDCRST_MAG39</strain>
    </source>
</reference>
<dbReference type="InterPro" id="IPR021251">
    <property type="entry name" value="DUF2793"/>
</dbReference>